<evidence type="ECO:0000256" key="16">
    <source>
        <dbReference type="PROSITE-ProRule" id="PRU00391"/>
    </source>
</evidence>
<dbReference type="InterPro" id="IPR010979">
    <property type="entry name" value="Ribosomal_uS13-like_H2TH"/>
</dbReference>
<dbReference type="SMART" id="SM01232">
    <property type="entry name" value="H2TH"/>
    <property type="match status" value="1"/>
</dbReference>
<dbReference type="SUPFAM" id="SSF46946">
    <property type="entry name" value="S13-like H2TH domain"/>
    <property type="match status" value="1"/>
</dbReference>
<evidence type="ECO:0000256" key="3">
    <source>
        <dbReference type="ARBA" id="ARBA00009409"/>
    </source>
</evidence>
<dbReference type="AlphaFoldDB" id="A0A134A668"/>
<comment type="similarity">
    <text evidence="3">Belongs to the FPG family.</text>
</comment>
<evidence type="ECO:0000256" key="8">
    <source>
        <dbReference type="ARBA" id="ARBA00022801"/>
    </source>
</evidence>
<evidence type="ECO:0000313" key="20">
    <source>
        <dbReference type="Proteomes" id="UP000070355"/>
    </source>
</evidence>
<dbReference type="GO" id="GO:0003684">
    <property type="term" value="F:damaged DNA binding"/>
    <property type="evidence" value="ECO:0007669"/>
    <property type="project" value="InterPro"/>
</dbReference>
<dbReference type="OrthoDB" id="9800855at2"/>
<proteinExistence type="inferred from homology"/>
<dbReference type="InterPro" id="IPR012319">
    <property type="entry name" value="FPG_cat"/>
</dbReference>
<dbReference type="SUPFAM" id="SSF57716">
    <property type="entry name" value="Glucocorticoid receptor-like (DNA-binding domain)"/>
    <property type="match status" value="1"/>
</dbReference>
<evidence type="ECO:0000256" key="15">
    <source>
        <dbReference type="ARBA" id="ARBA00044632"/>
    </source>
</evidence>
<evidence type="ECO:0000313" key="19">
    <source>
        <dbReference type="EMBL" id="KXB63203.1"/>
    </source>
</evidence>
<dbReference type="PANTHER" id="PTHR22993:SF9">
    <property type="entry name" value="FORMAMIDOPYRIMIDINE-DNA GLYCOSYLASE"/>
    <property type="match status" value="1"/>
</dbReference>
<accession>A0A134A668</accession>
<evidence type="ECO:0000256" key="11">
    <source>
        <dbReference type="ARBA" id="ARBA00023204"/>
    </source>
</evidence>
<dbReference type="Gene3D" id="1.10.8.50">
    <property type="match status" value="1"/>
</dbReference>
<dbReference type="GO" id="GO:0008270">
    <property type="term" value="F:zinc ion binding"/>
    <property type="evidence" value="ECO:0007669"/>
    <property type="project" value="UniProtKB-KW"/>
</dbReference>
<dbReference type="GO" id="GO:0003690">
    <property type="term" value="F:double-stranded DNA binding"/>
    <property type="evidence" value="ECO:0007669"/>
    <property type="project" value="UniProtKB-ARBA"/>
</dbReference>
<evidence type="ECO:0000256" key="9">
    <source>
        <dbReference type="ARBA" id="ARBA00022833"/>
    </source>
</evidence>
<evidence type="ECO:0000256" key="6">
    <source>
        <dbReference type="ARBA" id="ARBA00022763"/>
    </source>
</evidence>
<sequence>MPELPEVENIKFGLENRVIDKEIVDITYSNIVKNSHKENKMAIVKQELSFFSENVKGKKIEKLSRRGKYLYFILNEGYIITHFGMTGAFFLVKDIAEITNKNYYNHQHVIFELSTGEKLVYSDIRRFGELRYIDDVTKFKPFVNLAPEPFDKSAKKYFLNKLDEKKYKDHSIKALLLEGNVFCGCGNIYDCEVLYRQKIHPLTKASELSKKKKESLFKELVDILELAIKEGGSTISDYVHADGGEGNMQNFHQIYGKKVCPLGHDVENVTIKGRSSHFCPICQKMK</sequence>
<evidence type="ECO:0000256" key="10">
    <source>
        <dbReference type="ARBA" id="ARBA00023125"/>
    </source>
</evidence>
<keyword evidence="11" id="KW-0234">DNA repair</keyword>
<comment type="catalytic activity">
    <reaction evidence="1">
        <text>Hydrolysis of DNA containing ring-opened 7-methylguanine residues, releasing 2,6-diamino-4-hydroxy-5-(N-methyl)formamidopyrimidine.</text>
        <dbReference type="EC" id="3.2.2.23"/>
    </reaction>
</comment>
<dbReference type="GO" id="GO:0034039">
    <property type="term" value="F:8-oxo-7,8-dihydroguanine DNA N-glycosylase activity"/>
    <property type="evidence" value="ECO:0007669"/>
    <property type="project" value="TreeGrafter"/>
</dbReference>
<comment type="catalytic activity">
    <reaction evidence="15">
        <text>2'-deoxyribonucleotide-(2'-deoxyribose 5'-phosphate)-2'-deoxyribonucleotide-DNA = a 3'-end 2'-deoxyribonucleotide-(2,3-dehydro-2,3-deoxyribose 5'-phosphate)-DNA + a 5'-end 5'-phospho-2'-deoxyribonucleoside-DNA + H(+)</text>
        <dbReference type="Rhea" id="RHEA:66592"/>
        <dbReference type="Rhea" id="RHEA-COMP:13180"/>
        <dbReference type="Rhea" id="RHEA-COMP:16897"/>
        <dbReference type="Rhea" id="RHEA-COMP:17067"/>
        <dbReference type="ChEBI" id="CHEBI:15378"/>
        <dbReference type="ChEBI" id="CHEBI:136412"/>
        <dbReference type="ChEBI" id="CHEBI:157695"/>
        <dbReference type="ChEBI" id="CHEBI:167181"/>
        <dbReference type="EC" id="4.2.99.18"/>
    </reaction>
</comment>
<comment type="cofactor">
    <cofactor evidence="2">
        <name>Zn(2+)</name>
        <dbReference type="ChEBI" id="CHEBI:29105"/>
    </cofactor>
</comment>
<dbReference type="Proteomes" id="UP000070355">
    <property type="component" value="Unassembled WGS sequence"/>
</dbReference>
<keyword evidence="6" id="KW-0227">DNA damage</keyword>
<evidence type="ECO:0000259" key="18">
    <source>
        <dbReference type="PROSITE" id="PS51068"/>
    </source>
</evidence>
<dbReference type="Pfam" id="PF01149">
    <property type="entry name" value="Fapy_DNA_glyco"/>
    <property type="match status" value="1"/>
</dbReference>
<keyword evidence="8" id="KW-0378">Hydrolase</keyword>
<dbReference type="SMART" id="SM00898">
    <property type="entry name" value="Fapy_DNA_glyco"/>
    <property type="match status" value="1"/>
</dbReference>
<evidence type="ECO:0000256" key="7">
    <source>
        <dbReference type="ARBA" id="ARBA00022771"/>
    </source>
</evidence>
<evidence type="ECO:0000256" key="2">
    <source>
        <dbReference type="ARBA" id="ARBA00001947"/>
    </source>
</evidence>
<evidence type="ECO:0000256" key="5">
    <source>
        <dbReference type="ARBA" id="ARBA00022723"/>
    </source>
</evidence>
<dbReference type="PROSITE" id="PS51066">
    <property type="entry name" value="ZF_FPG_2"/>
    <property type="match status" value="1"/>
</dbReference>
<dbReference type="NCBIfam" id="NF002211">
    <property type="entry name" value="PRK01103.1"/>
    <property type="match status" value="1"/>
</dbReference>
<dbReference type="InterPro" id="IPR015886">
    <property type="entry name" value="H2TH_FPG"/>
</dbReference>
<keyword evidence="7 16" id="KW-0863">Zinc-finger</keyword>
<dbReference type="Pfam" id="PF06831">
    <property type="entry name" value="H2TH"/>
    <property type="match status" value="1"/>
</dbReference>
<dbReference type="CDD" id="cd08966">
    <property type="entry name" value="EcFpg-like_N"/>
    <property type="match status" value="1"/>
</dbReference>
<keyword evidence="14" id="KW-0326">Glycosidase</keyword>
<dbReference type="RefSeq" id="WP_060913531.1">
    <property type="nucleotide sequence ID" value="NZ_KQ959924.1"/>
</dbReference>
<dbReference type="FunFam" id="1.10.8.50:FF:000003">
    <property type="entry name" value="Formamidopyrimidine-DNA glycosylase"/>
    <property type="match status" value="1"/>
</dbReference>
<dbReference type="GO" id="GO:0006284">
    <property type="term" value="P:base-excision repair"/>
    <property type="evidence" value="ECO:0007669"/>
    <property type="project" value="InterPro"/>
</dbReference>
<dbReference type="SUPFAM" id="SSF81624">
    <property type="entry name" value="N-terminal domain of MutM-like DNA repair proteins"/>
    <property type="match status" value="1"/>
</dbReference>
<organism evidence="19 20">
    <name type="scientific">Gemella haemolysans</name>
    <dbReference type="NCBI Taxonomy" id="1379"/>
    <lineage>
        <taxon>Bacteria</taxon>
        <taxon>Bacillati</taxon>
        <taxon>Bacillota</taxon>
        <taxon>Bacilli</taxon>
        <taxon>Bacillales</taxon>
        <taxon>Gemellaceae</taxon>
        <taxon>Gemella</taxon>
    </lineage>
</organism>
<evidence type="ECO:0000256" key="13">
    <source>
        <dbReference type="ARBA" id="ARBA00023268"/>
    </source>
</evidence>
<dbReference type="STRING" id="1379.HMPREF3186_00234"/>
<feature type="domain" description="FPG-type" evidence="17">
    <location>
        <begin position="253"/>
        <end position="284"/>
    </location>
</feature>
<evidence type="ECO:0000256" key="14">
    <source>
        <dbReference type="ARBA" id="ARBA00023295"/>
    </source>
</evidence>
<dbReference type="InterPro" id="IPR000214">
    <property type="entry name" value="Znf_DNA_glyclase/AP_lyase"/>
</dbReference>
<dbReference type="PANTHER" id="PTHR22993">
    <property type="entry name" value="FORMAMIDOPYRIMIDINE-DNA GLYCOSYLASE"/>
    <property type="match status" value="1"/>
</dbReference>
<gene>
    <name evidence="19" type="ORF">HMPREF3186_00234</name>
</gene>
<keyword evidence="13" id="KW-0511">Multifunctional enzyme</keyword>
<dbReference type="InterPro" id="IPR020629">
    <property type="entry name" value="FPG_Glyclase"/>
</dbReference>
<dbReference type="NCBIfam" id="TIGR00577">
    <property type="entry name" value="fpg"/>
    <property type="match status" value="1"/>
</dbReference>
<evidence type="ECO:0000256" key="12">
    <source>
        <dbReference type="ARBA" id="ARBA00023239"/>
    </source>
</evidence>
<keyword evidence="5" id="KW-0479">Metal-binding</keyword>
<dbReference type="GO" id="GO:0140078">
    <property type="term" value="F:class I DNA-(apurinic or apyrimidinic site) endonuclease activity"/>
    <property type="evidence" value="ECO:0007669"/>
    <property type="project" value="UniProtKB-EC"/>
</dbReference>
<dbReference type="Gene3D" id="3.20.190.10">
    <property type="entry name" value="MutM-like, N-terminal"/>
    <property type="match status" value="1"/>
</dbReference>
<dbReference type="EMBL" id="LSDC01000017">
    <property type="protein sequence ID" value="KXB63203.1"/>
    <property type="molecule type" value="Genomic_DNA"/>
</dbReference>
<protein>
    <submittedName>
        <fullName evidence="19">DNA-formamidopyrimidine glycosylase</fullName>
    </submittedName>
</protein>
<dbReference type="InterPro" id="IPR035937">
    <property type="entry name" value="FPG_N"/>
</dbReference>
<reference evidence="20" key="1">
    <citation type="submission" date="2016-01" db="EMBL/GenBank/DDBJ databases">
        <authorList>
            <person name="Mitreva M."/>
            <person name="Pepin K.H."/>
            <person name="Mihindukulasuriya K.A."/>
            <person name="Fulton R."/>
            <person name="Fronick C."/>
            <person name="O'Laughlin M."/>
            <person name="Miner T."/>
            <person name="Herter B."/>
            <person name="Rosa B.A."/>
            <person name="Cordes M."/>
            <person name="Tomlinson C."/>
            <person name="Wollam A."/>
            <person name="Palsikar V.B."/>
            <person name="Mardis E.R."/>
            <person name="Wilson R.K."/>
        </authorList>
    </citation>
    <scope>NUCLEOTIDE SEQUENCE [LARGE SCALE GENOMIC DNA]</scope>
    <source>
        <strain evidence="20">DNF01167</strain>
    </source>
</reference>
<comment type="subunit">
    <text evidence="4">Monomer.</text>
</comment>
<evidence type="ECO:0000256" key="1">
    <source>
        <dbReference type="ARBA" id="ARBA00001668"/>
    </source>
</evidence>
<feature type="domain" description="Formamidopyrimidine-DNA glycosylase catalytic" evidence="18">
    <location>
        <begin position="2"/>
        <end position="128"/>
    </location>
</feature>
<keyword evidence="10" id="KW-0238">DNA-binding</keyword>
<keyword evidence="12" id="KW-0456">Lyase</keyword>
<evidence type="ECO:0000259" key="17">
    <source>
        <dbReference type="PROSITE" id="PS51066"/>
    </source>
</evidence>
<keyword evidence="9" id="KW-0862">Zinc</keyword>
<dbReference type="PROSITE" id="PS51068">
    <property type="entry name" value="FPG_CAT"/>
    <property type="match status" value="1"/>
</dbReference>
<comment type="caution">
    <text evidence="19">The sequence shown here is derived from an EMBL/GenBank/DDBJ whole genome shotgun (WGS) entry which is preliminary data.</text>
</comment>
<evidence type="ECO:0000256" key="4">
    <source>
        <dbReference type="ARBA" id="ARBA00011245"/>
    </source>
</evidence>
<name>A0A134A668_9BACL</name>
<dbReference type="PATRIC" id="fig|1379.3.peg.229"/>